<feature type="active site" evidence="7">
    <location>
        <position position="118"/>
    </location>
</feature>
<feature type="active site" description="Proton acceptor" evidence="7">
    <location>
        <position position="61"/>
    </location>
</feature>
<protein>
    <recommendedName>
        <fullName evidence="11">Peptidase S11 D-alanyl-D-alanine carboxypeptidase A N-terminal domain-containing protein</fullName>
    </recommendedName>
</protein>
<keyword evidence="3" id="KW-0378">Hydrolase</keyword>
<feature type="binding site" evidence="8">
    <location>
        <position position="220"/>
    </location>
    <ligand>
        <name>substrate</name>
    </ligand>
</feature>
<evidence type="ECO:0000256" key="7">
    <source>
        <dbReference type="PIRSR" id="PIRSR618044-1"/>
    </source>
</evidence>
<dbReference type="InterPro" id="IPR018044">
    <property type="entry name" value="Peptidase_S11"/>
</dbReference>
<accession>A0A1E3VT08</accession>
<evidence type="ECO:0000256" key="10">
    <source>
        <dbReference type="SAM" id="SignalP"/>
    </source>
</evidence>
<dbReference type="GO" id="GO:0009002">
    <property type="term" value="F:serine-type D-Ala-D-Ala carboxypeptidase activity"/>
    <property type="evidence" value="ECO:0007669"/>
    <property type="project" value="InterPro"/>
</dbReference>
<evidence type="ECO:0000256" key="9">
    <source>
        <dbReference type="RuleBase" id="RU004016"/>
    </source>
</evidence>
<dbReference type="InterPro" id="IPR001967">
    <property type="entry name" value="Peptidase_S11_N"/>
</dbReference>
<dbReference type="GO" id="GO:0006508">
    <property type="term" value="P:proteolysis"/>
    <property type="evidence" value="ECO:0007669"/>
    <property type="project" value="InterPro"/>
</dbReference>
<keyword evidence="5" id="KW-0573">Peptidoglycan synthesis</keyword>
<reference evidence="12 13" key="1">
    <citation type="journal article" date="2016" name="Environ. Microbiol.">
        <title>New Methyloceanibacter diversity from North Sea sediments includes methanotroph containing solely the soluble methane monooxygenase.</title>
        <authorList>
            <person name="Vekeman B."/>
            <person name="Kerckhof F.M."/>
            <person name="Cremers G."/>
            <person name="de Vos P."/>
            <person name="Vandamme P."/>
            <person name="Boon N."/>
            <person name="Op den Camp H.J."/>
            <person name="Heylen K."/>
        </authorList>
    </citation>
    <scope>NUCLEOTIDE SEQUENCE [LARGE SCALE GENOMIC DNA]</scope>
    <source>
        <strain evidence="12 13">R-67175</strain>
    </source>
</reference>
<keyword evidence="6" id="KW-0961">Cell wall biogenesis/degradation</keyword>
<dbReference type="Pfam" id="PF00768">
    <property type="entry name" value="Peptidase_S11"/>
    <property type="match status" value="1"/>
</dbReference>
<name>A0A1E3VT08_9HYPH</name>
<organism evidence="12 13">
    <name type="scientific">Methyloceanibacter superfactus</name>
    <dbReference type="NCBI Taxonomy" id="1774969"/>
    <lineage>
        <taxon>Bacteria</taxon>
        <taxon>Pseudomonadati</taxon>
        <taxon>Pseudomonadota</taxon>
        <taxon>Alphaproteobacteria</taxon>
        <taxon>Hyphomicrobiales</taxon>
        <taxon>Hyphomicrobiaceae</taxon>
        <taxon>Methyloceanibacter</taxon>
    </lineage>
</organism>
<dbReference type="GO" id="GO:0009252">
    <property type="term" value="P:peptidoglycan biosynthetic process"/>
    <property type="evidence" value="ECO:0007669"/>
    <property type="project" value="UniProtKB-KW"/>
</dbReference>
<keyword evidence="2 10" id="KW-0732">Signal</keyword>
<evidence type="ECO:0000256" key="6">
    <source>
        <dbReference type="ARBA" id="ARBA00023316"/>
    </source>
</evidence>
<dbReference type="GO" id="GO:0008360">
    <property type="term" value="P:regulation of cell shape"/>
    <property type="evidence" value="ECO:0007669"/>
    <property type="project" value="UniProtKB-KW"/>
</dbReference>
<dbReference type="GO" id="GO:0071555">
    <property type="term" value="P:cell wall organization"/>
    <property type="evidence" value="ECO:0007669"/>
    <property type="project" value="UniProtKB-KW"/>
</dbReference>
<feature type="active site" description="Acyl-ester intermediate" evidence="7">
    <location>
        <position position="58"/>
    </location>
</feature>
<dbReference type="Proteomes" id="UP000094472">
    <property type="component" value="Unassembled WGS sequence"/>
</dbReference>
<keyword evidence="4" id="KW-0133">Cell shape</keyword>
<evidence type="ECO:0000256" key="8">
    <source>
        <dbReference type="PIRSR" id="PIRSR618044-2"/>
    </source>
</evidence>
<evidence type="ECO:0000256" key="1">
    <source>
        <dbReference type="ARBA" id="ARBA00007164"/>
    </source>
</evidence>
<dbReference type="InterPro" id="IPR012338">
    <property type="entry name" value="Beta-lactam/transpept-like"/>
</dbReference>
<dbReference type="Gene3D" id="3.40.710.10">
    <property type="entry name" value="DD-peptidase/beta-lactamase superfamily"/>
    <property type="match status" value="1"/>
</dbReference>
<comment type="similarity">
    <text evidence="1 9">Belongs to the peptidase S11 family.</text>
</comment>
<feature type="signal peptide" evidence="10">
    <location>
        <begin position="1"/>
        <end position="25"/>
    </location>
</feature>
<dbReference type="EMBL" id="LPWF01000029">
    <property type="protein sequence ID" value="ODR96441.1"/>
    <property type="molecule type" value="Genomic_DNA"/>
</dbReference>
<keyword evidence="13" id="KW-1185">Reference proteome</keyword>
<evidence type="ECO:0000256" key="4">
    <source>
        <dbReference type="ARBA" id="ARBA00022960"/>
    </source>
</evidence>
<feature type="chain" id="PRO_5009138556" description="Peptidase S11 D-alanyl-D-alanine carboxypeptidase A N-terminal domain-containing protein" evidence="10">
    <location>
        <begin position="26"/>
        <end position="279"/>
    </location>
</feature>
<evidence type="ECO:0000256" key="3">
    <source>
        <dbReference type="ARBA" id="ARBA00022801"/>
    </source>
</evidence>
<evidence type="ECO:0000256" key="2">
    <source>
        <dbReference type="ARBA" id="ARBA00022729"/>
    </source>
</evidence>
<evidence type="ECO:0000313" key="12">
    <source>
        <dbReference type="EMBL" id="ODR96441.1"/>
    </source>
</evidence>
<proteinExistence type="inferred from homology"/>
<dbReference type="AlphaFoldDB" id="A0A1E3VT08"/>
<dbReference type="PANTHER" id="PTHR21581">
    <property type="entry name" value="D-ALANYL-D-ALANINE CARBOXYPEPTIDASE"/>
    <property type="match status" value="1"/>
</dbReference>
<comment type="caution">
    <text evidence="12">The sequence shown here is derived from an EMBL/GenBank/DDBJ whole genome shotgun (WGS) entry which is preliminary data.</text>
</comment>
<evidence type="ECO:0000256" key="5">
    <source>
        <dbReference type="ARBA" id="ARBA00022984"/>
    </source>
</evidence>
<sequence>MRRFVCLKLVLLLSLGAVLTPINQAAAASAVKAAIIVDMNSGSVLYTQAPDALRSPASLTKIMTLYILFAYLRAGKVTYDTDLKVSAHAASQSPTKLGLKPGSTIKVVDAIKALVTKSANDAAATIAENLGGTEENFARMMTQTARNLGMKNTTFRNASGLPNDEQLTTARDMAILATHVMKDYPEYYGHFETRYFTYKGRKYRNHNRLLFGYKGTDGIKTGYTRASGFNLTASVKRGDKHLVGVVLGGRTGAQRDAAMRALFDQHWAKARAGSPRQAR</sequence>
<dbReference type="PANTHER" id="PTHR21581:SF6">
    <property type="entry name" value="TRAFFICKING PROTEIN PARTICLE COMPLEX SUBUNIT 12"/>
    <property type="match status" value="1"/>
</dbReference>
<dbReference type="PRINTS" id="PR00725">
    <property type="entry name" value="DADACBPTASE1"/>
</dbReference>
<dbReference type="SUPFAM" id="SSF56601">
    <property type="entry name" value="beta-lactamase/transpeptidase-like"/>
    <property type="match status" value="1"/>
</dbReference>
<gene>
    <name evidence="12" type="ORF">AUC69_14925</name>
</gene>
<evidence type="ECO:0000259" key="11">
    <source>
        <dbReference type="Pfam" id="PF00768"/>
    </source>
</evidence>
<feature type="domain" description="Peptidase S11 D-alanyl-D-alanine carboxypeptidase A N-terminal" evidence="11">
    <location>
        <begin position="27"/>
        <end position="250"/>
    </location>
</feature>
<evidence type="ECO:0000313" key="13">
    <source>
        <dbReference type="Proteomes" id="UP000094472"/>
    </source>
</evidence>
<dbReference type="STRING" id="1774969.AUC69_14925"/>